<dbReference type="GO" id="GO:0002939">
    <property type="term" value="P:tRNA N1-guanine methylation"/>
    <property type="evidence" value="ECO:0007669"/>
    <property type="project" value="TreeGrafter"/>
</dbReference>
<evidence type="ECO:0000256" key="9">
    <source>
        <dbReference type="ARBA" id="ARBA00045951"/>
    </source>
</evidence>
<dbReference type="Pfam" id="PF02475">
    <property type="entry name" value="TRM5-TYW2_MTfase"/>
    <property type="match status" value="1"/>
</dbReference>
<dbReference type="Pfam" id="PF25133">
    <property type="entry name" value="TYW2_N_2"/>
    <property type="match status" value="1"/>
</dbReference>
<dbReference type="STRING" id="400682.A0A1X7UPR6"/>
<evidence type="ECO:0000259" key="12">
    <source>
        <dbReference type="PROSITE" id="PS51684"/>
    </source>
</evidence>
<dbReference type="SUPFAM" id="SSF53335">
    <property type="entry name" value="S-adenosyl-L-methionine-dependent methyltransferases"/>
    <property type="match status" value="1"/>
</dbReference>
<comment type="similarity">
    <text evidence="11">Belongs to the TRM5 / TYW2 family.</text>
</comment>
<dbReference type="EnsemblMetazoa" id="XM_019997529.1">
    <property type="protein sequence ID" value="XP_019853088.1"/>
    <property type="gene ID" value="LOC100635232"/>
</dbReference>
<comment type="subcellular location">
    <subcellularLocation>
        <location evidence="11">Mitochondrion matrix</location>
    </subcellularLocation>
    <subcellularLocation>
        <location evidence="11">Nucleus</location>
    </subcellularLocation>
    <subcellularLocation>
        <location evidence="11">Cytoplasm</location>
    </subcellularLocation>
    <text evidence="11">Predominantly in the mitochondria and in the nucleus.</text>
</comment>
<dbReference type="EC" id="2.1.1.228" evidence="11"/>
<feature type="binding site" evidence="11">
    <location>
        <position position="321"/>
    </location>
    <ligand>
        <name>S-adenosyl-L-methionine</name>
        <dbReference type="ChEBI" id="CHEBI:59789"/>
    </ligand>
</feature>
<evidence type="ECO:0000256" key="1">
    <source>
        <dbReference type="ARBA" id="ARBA00009775"/>
    </source>
</evidence>
<dbReference type="AlphaFoldDB" id="A0A1X7UPR6"/>
<comment type="function">
    <text evidence="9">Involved in mitochondrial tRNA methylation. Specifically methylates the N1 position of guanosine-37 in various tRNAs. Methylation is not dependent on the nature of the nucleoside 5' of the target nucleoside. This is the first step in the biosynthesis of wybutosine (yW), a modified base adjacent to the anticodon of tRNAs and required for accurate decoding.</text>
</comment>
<dbReference type="Proteomes" id="UP000007879">
    <property type="component" value="Unassembled WGS sequence"/>
</dbReference>
<dbReference type="InterPro" id="IPR025792">
    <property type="entry name" value="tRNA_Gua_MeTrfase_euk"/>
</dbReference>
<dbReference type="PANTHER" id="PTHR23245:SF36">
    <property type="entry name" value="TRNA (GUANINE(37)-N1)-METHYLTRANSFERASE"/>
    <property type="match status" value="1"/>
</dbReference>
<evidence type="ECO:0000256" key="6">
    <source>
        <dbReference type="ARBA" id="ARBA00022694"/>
    </source>
</evidence>
<dbReference type="GO" id="GO:0005634">
    <property type="term" value="C:nucleus"/>
    <property type="evidence" value="ECO:0007669"/>
    <property type="project" value="UniProtKB-SubCell"/>
</dbReference>
<dbReference type="PANTHER" id="PTHR23245">
    <property type="entry name" value="TRNA METHYLTRANSFERASE"/>
    <property type="match status" value="1"/>
</dbReference>
<dbReference type="KEGG" id="aqu:100635232"/>
<keyword evidence="7 11" id="KW-0496">Mitochondrion</keyword>
<dbReference type="EnsemblMetazoa" id="Aqu2.1.29514_001">
    <property type="protein sequence ID" value="Aqu2.1.29514_001"/>
    <property type="gene ID" value="Aqu2.1.29514"/>
</dbReference>
<comment type="catalytic activity">
    <reaction evidence="10 11">
        <text>guanosine(37) in tRNA + S-adenosyl-L-methionine = N(1)-methylguanosine(37) in tRNA + S-adenosyl-L-homocysteine + H(+)</text>
        <dbReference type="Rhea" id="RHEA:36899"/>
        <dbReference type="Rhea" id="RHEA-COMP:10145"/>
        <dbReference type="Rhea" id="RHEA-COMP:10147"/>
        <dbReference type="ChEBI" id="CHEBI:15378"/>
        <dbReference type="ChEBI" id="CHEBI:57856"/>
        <dbReference type="ChEBI" id="CHEBI:59789"/>
        <dbReference type="ChEBI" id="CHEBI:73542"/>
        <dbReference type="ChEBI" id="CHEBI:74269"/>
        <dbReference type="EC" id="2.1.1.228"/>
    </reaction>
</comment>
<evidence type="ECO:0000256" key="5">
    <source>
        <dbReference type="ARBA" id="ARBA00022691"/>
    </source>
</evidence>
<dbReference type="GO" id="GO:0052906">
    <property type="term" value="F:tRNA (guanine(37)-N1)-methyltransferase activity"/>
    <property type="evidence" value="ECO:0007669"/>
    <property type="project" value="UniProtKB-UniRule"/>
</dbReference>
<feature type="binding site" evidence="11">
    <location>
        <position position="228"/>
    </location>
    <ligand>
        <name>S-adenosyl-L-methionine</name>
        <dbReference type="ChEBI" id="CHEBI:59789"/>
    </ligand>
</feature>
<evidence type="ECO:0000256" key="3">
    <source>
        <dbReference type="ARBA" id="ARBA00022603"/>
    </source>
</evidence>
<reference evidence="14" key="1">
    <citation type="journal article" date="2010" name="Nature">
        <title>The Amphimedon queenslandica genome and the evolution of animal complexity.</title>
        <authorList>
            <person name="Srivastava M."/>
            <person name="Simakov O."/>
            <person name="Chapman J."/>
            <person name="Fahey B."/>
            <person name="Gauthier M.E."/>
            <person name="Mitros T."/>
            <person name="Richards G.S."/>
            <person name="Conaco C."/>
            <person name="Dacre M."/>
            <person name="Hellsten U."/>
            <person name="Larroux C."/>
            <person name="Putnam N.H."/>
            <person name="Stanke M."/>
            <person name="Adamska M."/>
            <person name="Darling A."/>
            <person name="Degnan S.M."/>
            <person name="Oakley T.H."/>
            <person name="Plachetzki D.C."/>
            <person name="Zhai Y."/>
            <person name="Adamski M."/>
            <person name="Calcino A."/>
            <person name="Cummins S.F."/>
            <person name="Goodstein D.M."/>
            <person name="Harris C."/>
            <person name="Jackson D.J."/>
            <person name="Leys S.P."/>
            <person name="Shu S."/>
            <person name="Woodcroft B.J."/>
            <person name="Vervoort M."/>
            <person name="Kosik K.S."/>
            <person name="Manning G."/>
            <person name="Degnan B.M."/>
            <person name="Rokhsar D.S."/>
        </authorList>
    </citation>
    <scope>NUCLEOTIDE SEQUENCE [LARGE SCALE GENOMIC DNA]</scope>
</reference>
<protein>
    <recommendedName>
        <fullName evidence="11">tRNA (guanine(37)-N1)-methyltransferase</fullName>
        <ecNumber evidence="11">2.1.1.228</ecNumber>
    </recommendedName>
    <alternativeName>
        <fullName evidence="11">M1G-methyltransferase</fullName>
    </alternativeName>
    <alternativeName>
        <fullName evidence="11">tRNA [GM37] methyltransferase</fullName>
    </alternativeName>
    <alternativeName>
        <fullName evidence="11">tRNA methyltransferase 5 homolog</fullName>
    </alternativeName>
</protein>
<evidence type="ECO:0000256" key="7">
    <source>
        <dbReference type="ARBA" id="ARBA00023128"/>
    </source>
</evidence>
<keyword evidence="4 11" id="KW-0808">Transferase</keyword>
<feature type="binding site" evidence="11">
    <location>
        <begin position="266"/>
        <end position="267"/>
    </location>
    <ligand>
        <name>S-adenosyl-L-methionine</name>
        <dbReference type="ChEBI" id="CHEBI:59789"/>
    </ligand>
</feature>
<dbReference type="InterPro" id="IPR056743">
    <property type="entry name" value="TRM5-TYW2-like_MTfase"/>
</dbReference>
<evidence type="ECO:0000256" key="11">
    <source>
        <dbReference type="HAMAP-Rule" id="MF_03152"/>
    </source>
</evidence>
<reference evidence="13" key="2">
    <citation type="submission" date="2017-05" db="UniProtKB">
        <authorList>
            <consortium name="EnsemblMetazoa"/>
        </authorList>
    </citation>
    <scope>IDENTIFICATION</scope>
</reference>
<keyword evidence="6 11" id="KW-0819">tRNA processing</keyword>
<dbReference type="InterPro" id="IPR056744">
    <property type="entry name" value="TRM5/TYW2-like_N"/>
</dbReference>
<evidence type="ECO:0000256" key="4">
    <source>
        <dbReference type="ARBA" id="ARBA00022679"/>
    </source>
</evidence>
<dbReference type="eggNOG" id="KOG2078">
    <property type="taxonomic scope" value="Eukaryota"/>
</dbReference>
<accession>A0A1X7UPR6</accession>
<keyword evidence="8 11" id="KW-0539">Nucleus</keyword>
<dbReference type="Gene3D" id="3.40.50.150">
    <property type="entry name" value="Vaccinia Virus protein VP39"/>
    <property type="match status" value="1"/>
</dbReference>
<feature type="domain" description="SAM-dependent methyltransferase TRM5/TYW2-type" evidence="12">
    <location>
        <begin position="139"/>
        <end position="418"/>
    </location>
</feature>
<evidence type="ECO:0000256" key="8">
    <source>
        <dbReference type="ARBA" id="ARBA00023242"/>
    </source>
</evidence>
<feature type="binding site" evidence="11">
    <location>
        <begin position="292"/>
        <end position="293"/>
    </location>
    <ligand>
        <name>S-adenosyl-L-methionine</name>
        <dbReference type="ChEBI" id="CHEBI:59789"/>
    </ligand>
</feature>
<sequence length="454" mass="50903">MLQRVRSLMALSQPLESFFSPPEGVRGLKELDKSLFHKKVTLPVVRVPAEKTSAFRKNFSKEMLKTPEIKTIQAVPASESEKLLLLSPSQSLTETQEDWIVQNGGTLTAHETSIEYRDYPIKSILKSILPLNEDPPLAYEIIGHIAHYNLKEHHLPYKNIIGEVLLSKQSGIKTVVNKTDRIDETFRTFHMELMAGEDNTVTTVSENGCRFKFDFAKVYWNSRLGTEHGRVINQLKPKDIALDMFAGVGPFSIPAAKKGVTVFANDLNPHSYSALVDNSKRNSVGIKCYNLDGREFIDETREKVQGLLVSEPSARLHVIMNLPAIAYQFLNCFRGYYNSIVKEDNTDSHSSTSQPNKLLASPPLIHCYLFSKSAEPEKDVLQIVEDELGCGLSSFECHFVRKAAPNKAMMRLTFPYPESLLLTRGEKRSIQEVGGTENGDQVGSIAKRNCLADQ</sequence>
<comment type="function">
    <text evidence="11">Specifically methylates the N1 position of guanosine-37 in various cytoplasmic and mitochondrial tRNAs. Methylation is not dependent on the nature of the nucleoside 5' of the target nucleoside. This is the first step in the biosynthesis of wybutosine (yW), a modified base adjacent to the anticodon of tRNAs and required for accurate decoding.</text>
</comment>
<dbReference type="InterPro" id="IPR030382">
    <property type="entry name" value="MeTrfase_TRM5/TYW2"/>
</dbReference>
<organism evidence="13">
    <name type="scientific">Amphimedon queenslandica</name>
    <name type="common">Sponge</name>
    <dbReference type="NCBI Taxonomy" id="400682"/>
    <lineage>
        <taxon>Eukaryota</taxon>
        <taxon>Metazoa</taxon>
        <taxon>Porifera</taxon>
        <taxon>Demospongiae</taxon>
        <taxon>Heteroscleromorpha</taxon>
        <taxon>Haplosclerida</taxon>
        <taxon>Niphatidae</taxon>
        <taxon>Amphimedon</taxon>
    </lineage>
</organism>
<dbReference type="GO" id="GO:0070901">
    <property type="term" value="P:mitochondrial tRNA methylation"/>
    <property type="evidence" value="ECO:0007669"/>
    <property type="project" value="TreeGrafter"/>
</dbReference>
<dbReference type="FunFam" id="3.30.300.110:FF:000001">
    <property type="entry name" value="tRNA (guanine(37)-N1)-methyltransferase"/>
    <property type="match status" value="1"/>
</dbReference>
<keyword evidence="3 11" id="KW-0489">Methyltransferase</keyword>
<comment type="subunit">
    <text evidence="11">Monomer.</text>
</comment>
<dbReference type="Gene3D" id="3.30.300.110">
    <property type="entry name" value="Met-10+ protein-like domains"/>
    <property type="match status" value="1"/>
</dbReference>
<evidence type="ECO:0000256" key="2">
    <source>
        <dbReference type="ARBA" id="ARBA00022490"/>
    </source>
</evidence>
<dbReference type="OrthoDB" id="408788at2759"/>
<evidence type="ECO:0000256" key="10">
    <source>
        <dbReference type="ARBA" id="ARBA00047783"/>
    </source>
</evidence>
<dbReference type="HAMAP" id="MF_03152">
    <property type="entry name" value="TRM5"/>
    <property type="match status" value="1"/>
</dbReference>
<evidence type="ECO:0000313" key="14">
    <source>
        <dbReference type="Proteomes" id="UP000007879"/>
    </source>
</evidence>
<comment type="similarity">
    <text evidence="1">Belongs to the class I-like SAM-binding methyltransferase superfamily. TRM5/TYW2 family.</text>
</comment>
<evidence type="ECO:0000313" key="13">
    <source>
        <dbReference type="EnsemblMetazoa" id="Aqu2.1.29514_001"/>
    </source>
</evidence>
<dbReference type="InParanoid" id="A0A1X7UPR6"/>
<dbReference type="PROSITE" id="PS51684">
    <property type="entry name" value="SAM_MT_TRM5_TYW2"/>
    <property type="match status" value="1"/>
</dbReference>
<proteinExistence type="inferred from homology"/>
<dbReference type="GO" id="GO:0005759">
    <property type="term" value="C:mitochondrial matrix"/>
    <property type="evidence" value="ECO:0007669"/>
    <property type="project" value="UniProtKB-SubCell"/>
</dbReference>
<keyword evidence="2 11" id="KW-0963">Cytoplasm</keyword>
<gene>
    <name evidence="13" type="primary">100635232</name>
</gene>
<name>A0A1X7UPR6_AMPQE</name>
<dbReference type="InterPro" id="IPR029063">
    <property type="entry name" value="SAM-dependent_MTases_sf"/>
</dbReference>
<keyword evidence="5 11" id="KW-0949">S-adenosyl-L-methionine</keyword>
<keyword evidence="14" id="KW-1185">Reference proteome</keyword>